<keyword evidence="3" id="KW-0804">Transcription</keyword>
<reference evidence="5 6" key="1">
    <citation type="submission" date="2020-02" db="EMBL/GenBank/DDBJ databases">
        <title>Acidophilic actinobacteria isolated from forest soil.</title>
        <authorList>
            <person name="Golinska P."/>
        </authorList>
    </citation>
    <scope>NUCLEOTIDE SEQUENCE [LARGE SCALE GENOMIC DNA]</scope>
    <source>
        <strain evidence="5 6">NL8</strain>
    </source>
</reference>
<feature type="domain" description="HTH hxlR-type" evidence="4">
    <location>
        <begin position="19"/>
        <end position="118"/>
    </location>
</feature>
<proteinExistence type="predicted"/>
<evidence type="ECO:0000313" key="6">
    <source>
        <dbReference type="Proteomes" id="UP000730482"/>
    </source>
</evidence>
<dbReference type="Pfam" id="PF01638">
    <property type="entry name" value="HxlR"/>
    <property type="match status" value="1"/>
</dbReference>
<sequence length="155" mass="17010">MELHPPLDDRTTWSPIGDCPVEKAMGVIGSRNSMLIMREAFYGTTRFDDFAQRVGMAPATTSANLKALAEAGLLARRPYRDPGGRAREEYLITESGRDLMPALIALFRWGQKHAGGPATLDLAHVGCGQSVEVSVTCREHHEVGFEEVELIDRGD</sequence>
<keyword evidence="2" id="KW-0238">DNA-binding</keyword>
<dbReference type="InterPro" id="IPR036390">
    <property type="entry name" value="WH_DNA-bd_sf"/>
</dbReference>
<dbReference type="PROSITE" id="PS51118">
    <property type="entry name" value="HTH_HXLR"/>
    <property type="match status" value="1"/>
</dbReference>
<protein>
    <submittedName>
        <fullName evidence="5">Helix-turn-helix transcriptional regulator</fullName>
    </submittedName>
</protein>
<evidence type="ECO:0000313" key="5">
    <source>
        <dbReference type="EMBL" id="MBS2548091.1"/>
    </source>
</evidence>
<evidence type="ECO:0000256" key="2">
    <source>
        <dbReference type="ARBA" id="ARBA00023125"/>
    </source>
</evidence>
<dbReference type="SUPFAM" id="SSF46785">
    <property type="entry name" value="Winged helix' DNA-binding domain"/>
    <property type="match status" value="1"/>
</dbReference>
<keyword evidence="6" id="KW-1185">Reference proteome</keyword>
<keyword evidence="1" id="KW-0805">Transcription regulation</keyword>
<dbReference type="RefSeq" id="WP_212009666.1">
    <property type="nucleotide sequence ID" value="NZ_JAAFYZ010000041.1"/>
</dbReference>
<dbReference type="PANTHER" id="PTHR33204:SF18">
    <property type="entry name" value="TRANSCRIPTIONAL REGULATORY PROTEIN"/>
    <property type="match status" value="1"/>
</dbReference>
<gene>
    <name evidence="5" type="ORF">KGQ19_14585</name>
</gene>
<dbReference type="InterPro" id="IPR002577">
    <property type="entry name" value="HTH_HxlR"/>
</dbReference>
<dbReference type="Gene3D" id="1.10.10.10">
    <property type="entry name" value="Winged helix-like DNA-binding domain superfamily/Winged helix DNA-binding domain"/>
    <property type="match status" value="1"/>
</dbReference>
<evidence type="ECO:0000256" key="1">
    <source>
        <dbReference type="ARBA" id="ARBA00023015"/>
    </source>
</evidence>
<comment type="caution">
    <text evidence="5">The sequence shown here is derived from an EMBL/GenBank/DDBJ whole genome shotgun (WGS) entry which is preliminary data.</text>
</comment>
<dbReference type="PANTHER" id="PTHR33204">
    <property type="entry name" value="TRANSCRIPTIONAL REGULATOR, MARR FAMILY"/>
    <property type="match status" value="1"/>
</dbReference>
<organism evidence="5 6">
    <name type="scientific">Catenulispora pinistramenti</name>
    <dbReference type="NCBI Taxonomy" id="2705254"/>
    <lineage>
        <taxon>Bacteria</taxon>
        <taxon>Bacillati</taxon>
        <taxon>Actinomycetota</taxon>
        <taxon>Actinomycetes</taxon>
        <taxon>Catenulisporales</taxon>
        <taxon>Catenulisporaceae</taxon>
        <taxon>Catenulispora</taxon>
    </lineage>
</organism>
<accession>A0ABS5KPZ8</accession>
<dbReference type="EMBL" id="JAAFYZ010000041">
    <property type="protein sequence ID" value="MBS2548091.1"/>
    <property type="molecule type" value="Genomic_DNA"/>
</dbReference>
<dbReference type="Proteomes" id="UP000730482">
    <property type="component" value="Unassembled WGS sequence"/>
</dbReference>
<evidence type="ECO:0000259" key="4">
    <source>
        <dbReference type="PROSITE" id="PS51118"/>
    </source>
</evidence>
<dbReference type="InterPro" id="IPR036388">
    <property type="entry name" value="WH-like_DNA-bd_sf"/>
</dbReference>
<evidence type="ECO:0000256" key="3">
    <source>
        <dbReference type="ARBA" id="ARBA00023163"/>
    </source>
</evidence>
<name>A0ABS5KPZ8_9ACTN</name>